<organism evidence="1 2">
    <name type="scientific">Algoriphagus locisalis</name>
    <dbReference type="NCBI Taxonomy" id="305507"/>
    <lineage>
        <taxon>Bacteria</taxon>
        <taxon>Pseudomonadati</taxon>
        <taxon>Bacteroidota</taxon>
        <taxon>Cytophagia</taxon>
        <taxon>Cytophagales</taxon>
        <taxon>Cyclobacteriaceae</taxon>
        <taxon>Algoriphagus</taxon>
    </lineage>
</organism>
<name>A0A1I6XZZ8_9BACT</name>
<evidence type="ECO:0000313" key="2">
    <source>
        <dbReference type="Proteomes" id="UP000199673"/>
    </source>
</evidence>
<dbReference type="RefSeq" id="WP_091691344.1">
    <property type="nucleotide sequence ID" value="NZ_FPBF01000001.1"/>
</dbReference>
<proteinExistence type="predicted"/>
<dbReference type="EMBL" id="FPBF01000001">
    <property type="protein sequence ID" value="SFT43541.1"/>
    <property type="molecule type" value="Genomic_DNA"/>
</dbReference>
<dbReference type="Proteomes" id="UP000199673">
    <property type="component" value="Unassembled WGS sequence"/>
</dbReference>
<dbReference type="AlphaFoldDB" id="A0A1I6XZZ8"/>
<evidence type="ECO:0000313" key="1">
    <source>
        <dbReference type="EMBL" id="SFT43541.1"/>
    </source>
</evidence>
<keyword evidence="2" id="KW-1185">Reference proteome</keyword>
<accession>A0A1I6XZZ8</accession>
<sequence>MNKVILFALSSLFLIDCNAQSNAVQDLSDEKSLSYVLATIEEVVYSNHELYNRSFFVNVYIMSDSKATPEGYFEGYDGVLSSVLVSIAPDGDYYTASQLYKIEGILNPKILEMKETSYPEFVLSIEHGEATSRKVVEYKLDFKE</sequence>
<reference evidence="2" key="1">
    <citation type="submission" date="2016-10" db="EMBL/GenBank/DDBJ databases">
        <authorList>
            <person name="Varghese N."/>
            <person name="Submissions S."/>
        </authorList>
    </citation>
    <scope>NUCLEOTIDE SEQUENCE [LARGE SCALE GENOMIC DNA]</scope>
    <source>
        <strain evidence="2">DSM 23445</strain>
    </source>
</reference>
<protein>
    <submittedName>
        <fullName evidence="1">Uncharacterized protein</fullName>
    </submittedName>
</protein>
<gene>
    <name evidence="1" type="ORF">SAMN04489724_0743</name>
</gene>
<dbReference type="OrthoDB" id="827305at2"/>